<evidence type="ECO:0000313" key="2">
    <source>
        <dbReference type="EMBL" id="PWY64265.1"/>
    </source>
</evidence>
<keyword evidence="1" id="KW-1133">Transmembrane helix</keyword>
<dbReference type="Proteomes" id="UP000247233">
    <property type="component" value="Unassembled WGS sequence"/>
</dbReference>
<name>A0A317URK8_9EURO</name>
<gene>
    <name evidence="2" type="ORF">BO70DRAFT_433619</name>
</gene>
<sequence>MSLSNSDIIGIVTIIVSCPPLLLLIWKILDRMNRNRSERDRAAADVIQTYRLPIYEPVAQKTYPRANPQAIVFFYITLTVQFIMPFRRRRQ</sequence>
<evidence type="ECO:0000256" key="1">
    <source>
        <dbReference type="SAM" id="Phobius"/>
    </source>
</evidence>
<organism evidence="2 3">
    <name type="scientific">Aspergillus heteromorphus CBS 117.55</name>
    <dbReference type="NCBI Taxonomy" id="1448321"/>
    <lineage>
        <taxon>Eukaryota</taxon>
        <taxon>Fungi</taxon>
        <taxon>Dikarya</taxon>
        <taxon>Ascomycota</taxon>
        <taxon>Pezizomycotina</taxon>
        <taxon>Eurotiomycetes</taxon>
        <taxon>Eurotiomycetidae</taxon>
        <taxon>Eurotiales</taxon>
        <taxon>Aspergillaceae</taxon>
        <taxon>Aspergillus</taxon>
        <taxon>Aspergillus subgen. Circumdati</taxon>
    </lineage>
</organism>
<feature type="transmembrane region" description="Helical" evidence="1">
    <location>
        <begin position="7"/>
        <end position="29"/>
    </location>
</feature>
<keyword evidence="1" id="KW-0472">Membrane</keyword>
<comment type="caution">
    <text evidence="2">The sequence shown here is derived from an EMBL/GenBank/DDBJ whole genome shotgun (WGS) entry which is preliminary data.</text>
</comment>
<dbReference type="VEuPathDB" id="FungiDB:BO70DRAFT_433619"/>
<protein>
    <submittedName>
        <fullName evidence="2">Uncharacterized protein</fullName>
    </submittedName>
</protein>
<dbReference type="GeneID" id="37070660"/>
<keyword evidence="1" id="KW-0812">Transmembrane</keyword>
<accession>A0A317URK8</accession>
<proteinExistence type="predicted"/>
<dbReference type="EMBL" id="MSFL01000066">
    <property type="protein sequence ID" value="PWY64265.1"/>
    <property type="molecule type" value="Genomic_DNA"/>
</dbReference>
<evidence type="ECO:0000313" key="3">
    <source>
        <dbReference type="Proteomes" id="UP000247233"/>
    </source>
</evidence>
<keyword evidence="3" id="KW-1185">Reference proteome</keyword>
<dbReference type="RefSeq" id="XP_025394237.1">
    <property type="nucleotide sequence ID" value="XM_025548423.1"/>
</dbReference>
<dbReference type="AlphaFoldDB" id="A0A317URK8"/>
<dbReference type="OrthoDB" id="4510955at2759"/>
<reference evidence="2 3" key="1">
    <citation type="submission" date="2016-12" db="EMBL/GenBank/DDBJ databases">
        <title>The genomes of Aspergillus section Nigri reveals drivers in fungal speciation.</title>
        <authorList>
            <consortium name="DOE Joint Genome Institute"/>
            <person name="Vesth T.C."/>
            <person name="Nybo J."/>
            <person name="Theobald S."/>
            <person name="Brandl J."/>
            <person name="Frisvad J.C."/>
            <person name="Nielsen K.F."/>
            <person name="Lyhne E.K."/>
            <person name="Kogle M.E."/>
            <person name="Kuo A."/>
            <person name="Riley R."/>
            <person name="Clum A."/>
            <person name="Nolan M."/>
            <person name="Lipzen A."/>
            <person name="Salamov A."/>
            <person name="Henrissat B."/>
            <person name="Wiebenga A."/>
            <person name="De Vries R.P."/>
            <person name="Grigoriev I.V."/>
            <person name="Mortensen U.H."/>
            <person name="Andersen M.R."/>
            <person name="Baker S.E."/>
        </authorList>
    </citation>
    <scope>NUCLEOTIDE SEQUENCE [LARGE SCALE GENOMIC DNA]</scope>
    <source>
        <strain evidence="2 3">CBS 117.55</strain>
    </source>
</reference>